<name>A0A6B0TWV8_IXORI</name>
<evidence type="ECO:0000313" key="1">
    <source>
        <dbReference type="EMBL" id="MXU84589.1"/>
    </source>
</evidence>
<sequence>MQCTDFIGIQLVQKCLPRTWSAYVFRGKWENIGSLLTSTSVKIQICGDFHDTLSGHKLTPHRSGHKTWSTLYKEIRHAEKN</sequence>
<accession>A0A6B0TWV8</accession>
<reference evidence="1" key="1">
    <citation type="submission" date="2019-12" db="EMBL/GenBank/DDBJ databases">
        <title>An insight into the sialome of adult female Ixodes ricinus ticks feeding for 6 days.</title>
        <authorList>
            <person name="Perner J."/>
            <person name="Ribeiro J.M.C."/>
        </authorList>
    </citation>
    <scope>NUCLEOTIDE SEQUENCE</scope>
    <source>
        <strain evidence="1">Semi-engorged</strain>
        <tissue evidence="1">Salivary glands</tissue>
    </source>
</reference>
<proteinExistence type="predicted"/>
<organism evidence="1">
    <name type="scientific">Ixodes ricinus</name>
    <name type="common">Common tick</name>
    <name type="synonym">Acarus ricinus</name>
    <dbReference type="NCBI Taxonomy" id="34613"/>
    <lineage>
        <taxon>Eukaryota</taxon>
        <taxon>Metazoa</taxon>
        <taxon>Ecdysozoa</taxon>
        <taxon>Arthropoda</taxon>
        <taxon>Chelicerata</taxon>
        <taxon>Arachnida</taxon>
        <taxon>Acari</taxon>
        <taxon>Parasitiformes</taxon>
        <taxon>Ixodida</taxon>
        <taxon>Ixodoidea</taxon>
        <taxon>Ixodidae</taxon>
        <taxon>Ixodinae</taxon>
        <taxon>Ixodes</taxon>
    </lineage>
</organism>
<protein>
    <submittedName>
        <fullName evidence="1">Uncharacterized protein</fullName>
    </submittedName>
</protein>
<dbReference type="AlphaFoldDB" id="A0A6B0TWV8"/>
<dbReference type="EMBL" id="GIFC01002506">
    <property type="protein sequence ID" value="MXU84589.1"/>
    <property type="molecule type" value="Transcribed_RNA"/>
</dbReference>